<dbReference type="Proteomes" id="UP001307889">
    <property type="component" value="Chromosome 11"/>
</dbReference>
<feature type="repeat" description="WD" evidence="5">
    <location>
        <begin position="192"/>
        <end position="233"/>
    </location>
</feature>
<evidence type="ECO:0000256" key="3">
    <source>
        <dbReference type="ARBA" id="ARBA00022737"/>
    </source>
</evidence>
<dbReference type="CDD" id="cd00200">
    <property type="entry name" value="WD40"/>
    <property type="match status" value="2"/>
</dbReference>
<dbReference type="InterPro" id="IPR015943">
    <property type="entry name" value="WD40/YVTN_repeat-like_dom_sf"/>
</dbReference>
<dbReference type="Pfam" id="PF08625">
    <property type="entry name" value="Utp13"/>
    <property type="match status" value="1"/>
</dbReference>
<feature type="repeat" description="WD" evidence="5">
    <location>
        <begin position="107"/>
        <end position="148"/>
    </location>
</feature>
<dbReference type="Gene3D" id="2.130.10.10">
    <property type="entry name" value="YVTN repeat-like/Quinoprotein amine dehydrogenase"/>
    <property type="match status" value="3"/>
</dbReference>
<keyword evidence="3" id="KW-0677">Repeat</keyword>
<dbReference type="InterPro" id="IPR036322">
    <property type="entry name" value="WD40_repeat_dom_sf"/>
</dbReference>
<dbReference type="InterPro" id="IPR020472">
    <property type="entry name" value="WD40_PAC1"/>
</dbReference>
<feature type="repeat" description="WD" evidence="5">
    <location>
        <begin position="521"/>
        <end position="562"/>
    </location>
</feature>
<feature type="repeat" description="WD" evidence="5">
    <location>
        <begin position="563"/>
        <end position="604"/>
    </location>
</feature>
<dbReference type="PROSITE" id="PS00678">
    <property type="entry name" value="WD_REPEATS_1"/>
    <property type="match status" value="2"/>
</dbReference>
<dbReference type="InterPro" id="IPR019775">
    <property type="entry name" value="WD40_repeat_CS"/>
</dbReference>
<sequence>MSPNLIETFEAENVLKEFYTGGEVQWTENGETLLCQCGPLVQIVDVAQSKVVGQLGETDESFDGESTGDDVLAFALSMKSDFVVVAYKSGLFKMWYLEERSLAKHWKSIHKGPVSKVALSPNGAIMASGGIDSTVRLWDLRHHACLKTIKGLQGVTSVLKIIQKGEDLLVFGAADDANIKLWATNGAELRTFSGHFSTVTAIEVTENFRNVISSSRDRVVILWNFDTAEQINVLPMYESVESILLLAENIFLPGYDVKFKNGIFIAIGGSNGVVRVWDVLNAKQLYEQKNSLISKADEGDEFAIARLLKNDATSSFAVVSADHNIFIHHLDSFDCYKQLAGFTNEVLDVTYVGKEETHLAVATNSKDIKVYTLSNMNCQILKGHDDFVMGLATCKAKPDVFASSSKDTTIKLWQLLEDEKIVNIGSIIAHGKTVTSLVFGDASSKFMVSGSEDTTLKLWKLSKISKSGEPVSIVNVKGLVAHDKDINGVAVSPNDQLVASVSMDKTAKLWSAKDLSPLGTLKGHRRGVWSAAFSPFDQVVLTCSADTTLRIWSISDLSCVKTLEGHESSVMRAYFLNNGFQIISTGGDGLLKLWSIKTAEVVATFDRHQGKVWALAVSKNEKRLVTGGSDSRLIFWSDVTEAKKVEKAQKQQELALKEQELANLLKDEDLLSALQLAISLEKPATVLKIVQDVMDKGDARLSDTINKLNVPEKQELLNYVAHWNTNSKTCYPAQVLISCLLNDMIAGRLTVSRHVLESLIPYTEKHFQRLTTHLQDVHIVEYTRLLMKPSALEMDTT</sequence>
<feature type="domain" description="U3 small nucleolar RNA-associated protein 13 C-terminal" evidence="6">
    <location>
        <begin position="658"/>
        <end position="783"/>
    </location>
</feature>
<evidence type="ECO:0000256" key="1">
    <source>
        <dbReference type="ARBA" id="ARBA00004604"/>
    </source>
</evidence>
<dbReference type="PANTHER" id="PTHR19854">
    <property type="entry name" value="TRANSDUCIN BETA-LIKE 3"/>
    <property type="match status" value="1"/>
</dbReference>
<keyword evidence="4" id="KW-0539">Nucleus</keyword>
<evidence type="ECO:0000259" key="6">
    <source>
        <dbReference type="Pfam" id="PF08625"/>
    </source>
</evidence>
<gene>
    <name evidence="7" type="ORF">NTJ_13348</name>
</gene>
<reference evidence="7 8" key="1">
    <citation type="submission" date="2023-09" db="EMBL/GenBank/DDBJ databases">
        <title>Nesidiocoris tenuis whole genome shotgun sequence.</title>
        <authorList>
            <person name="Shibata T."/>
            <person name="Shimoda M."/>
            <person name="Kobayashi T."/>
            <person name="Uehara T."/>
        </authorList>
    </citation>
    <scope>NUCLEOTIDE SEQUENCE [LARGE SCALE GENOMIC DNA]</scope>
    <source>
        <strain evidence="7 8">Japan</strain>
    </source>
</reference>
<organism evidence="7 8">
    <name type="scientific">Nesidiocoris tenuis</name>
    <dbReference type="NCBI Taxonomy" id="355587"/>
    <lineage>
        <taxon>Eukaryota</taxon>
        <taxon>Metazoa</taxon>
        <taxon>Ecdysozoa</taxon>
        <taxon>Arthropoda</taxon>
        <taxon>Hexapoda</taxon>
        <taxon>Insecta</taxon>
        <taxon>Pterygota</taxon>
        <taxon>Neoptera</taxon>
        <taxon>Paraneoptera</taxon>
        <taxon>Hemiptera</taxon>
        <taxon>Heteroptera</taxon>
        <taxon>Panheteroptera</taxon>
        <taxon>Cimicomorpha</taxon>
        <taxon>Miridae</taxon>
        <taxon>Dicyphina</taxon>
        <taxon>Nesidiocoris</taxon>
    </lineage>
</organism>
<dbReference type="InterPro" id="IPR013934">
    <property type="entry name" value="Utp13_C"/>
</dbReference>
<dbReference type="InterPro" id="IPR001680">
    <property type="entry name" value="WD40_rpt"/>
</dbReference>
<dbReference type="EMBL" id="AP028919">
    <property type="protein sequence ID" value="BET00532.1"/>
    <property type="molecule type" value="Genomic_DNA"/>
</dbReference>
<dbReference type="PRINTS" id="PR00320">
    <property type="entry name" value="GPROTEINBRPT"/>
</dbReference>
<dbReference type="SUPFAM" id="SSF50978">
    <property type="entry name" value="WD40 repeat-like"/>
    <property type="match status" value="2"/>
</dbReference>
<feature type="repeat" description="WD" evidence="5">
    <location>
        <begin position="381"/>
        <end position="423"/>
    </location>
</feature>
<name>A0ABN7BBM8_9HEMI</name>
<dbReference type="PROSITE" id="PS50294">
    <property type="entry name" value="WD_REPEATS_REGION"/>
    <property type="match status" value="7"/>
</dbReference>
<proteinExistence type="predicted"/>
<feature type="repeat" description="WD" evidence="5">
    <location>
        <begin position="605"/>
        <end position="637"/>
    </location>
</feature>
<keyword evidence="8" id="KW-1185">Reference proteome</keyword>
<evidence type="ECO:0000256" key="4">
    <source>
        <dbReference type="ARBA" id="ARBA00023242"/>
    </source>
</evidence>
<accession>A0ABN7BBM8</accession>
<evidence type="ECO:0000256" key="2">
    <source>
        <dbReference type="ARBA" id="ARBA00022574"/>
    </source>
</evidence>
<keyword evidence="2 5" id="KW-0853">WD repeat</keyword>
<dbReference type="SMART" id="SM00320">
    <property type="entry name" value="WD40"/>
    <property type="match status" value="12"/>
</dbReference>
<dbReference type="PROSITE" id="PS50082">
    <property type="entry name" value="WD_REPEATS_2"/>
    <property type="match status" value="8"/>
</dbReference>
<evidence type="ECO:0000313" key="7">
    <source>
        <dbReference type="EMBL" id="BET00532.1"/>
    </source>
</evidence>
<comment type="subcellular location">
    <subcellularLocation>
        <location evidence="1">Nucleus</location>
        <location evidence="1">Nucleolus</location>
    </subcellularLocation>
</comment>
<evidence type="ECO:0000313" key="8">
    <source>
        <dbReference type="Proteomes" id="UP001307889"/>
    </source>
</evidence>
<feature type="repeat" description="WD" evidence="5">
    <location>
        <begin position="479"/>
        <end position="520"/>
    </location>
</feature>
<feature type="repeat" description="WD" evidence="5">
    <location>
        <begin position="427"/>
        <end position="462"/>
    </location>
</feature>
<protein>
    <recommendedName>
        <fullName evidence="6">U3 small nucleolar RNA-associated protein 13 C-terminal domain-containing protein</fullName>
    </recommendedName>
</protein>
<dbReference type="Pfam" id="PF00400">
    <property type="entry name" value="WD40"/>
    <property type="match status" value="8"/>
</dbReference>
<dbReference type="PANTHER" id="PTHR19854:SF15">
    <property type="entry name" value="TRANSDUCIN BETA-LIKE PROTEIN 3"/>
    <property type="match status" value="1"/>
</dbReference>
<evidence type="ECO:0000256" key="5">
    <source>
        <dbReference type="PROSITE-ProRule" id="PRU00221"/>
    </source>
</evidence>